<dbReference type="AlphaFoldDB" id="A0A1N6HBC1"/>
<dbReference type="PANTHER" id="PTHR35882">
    <property type="entry name" value="PELA"/>
    <property type="match status" value="1"/>
</dbReference>
<organism evidence="1 2">
    <name type="scientific">Paraburkholderia phenazinium</name>
    <dbReference type="NCBI Taxonomy" id="60549"/>
    <lineage>
        <taxon>Bacteria</taxon>
        <taxon>Pseudomonadati</taxon>
        <taxon>Pseudomonadota</taxon>
        <taxon>Betaproteobacteria</taxon>
        <taxon>Burkholderiales</taxon>
        <taxon>Burkholderiaceae</taxon>
        <taxon>Paraburkholderia</taxon>
    </lineage>
</organism>
<evidence type="ECO:0000313" key="1">
    <source>
        <dbReference type="EMBL" id="SIO17082.1"/>
    </source>
</evidence>
<dbReference type="PIRSF" id="PIRSF029570">
    <property type="entry name" value="UCP029570"/>
    <property type="match status" value="1"/>
</dbReference>
<evidence type="ECO:0008006" key="3">
    <source>
        <dbReference type="Google" id="ProtNLM"/>
    </source>
</evidence>
<dbReference type="RefSeq" id="WP_254368851.1">
    <property type="nucleotide sequence ID" value="NZ_FSRM01000001.1"/>
</dbReference>
<dbReference type="Gene3D" id="3.20.20.370">
    <property type="entry name" value="Glycoside hydrolase/deacetylase"/>
    <property type="match status" value="1"/>
</dbReference>
<dbReference type="PANTHER" id="PTHR35882:SF2">
    <property type="entry name" value="PELA"/>
    <property type="match status" value="1"/>
</dbReference>
<dbReference type="CDD" id="cd10922">
    <property type="entry name" value="CE4_PelA_like_C"/>
    <property type="match status" value="1"/>
</dbReference>
<dbReference type="EMBL" id="FSRM01000001">
    <property type="protein sequence ID" value="SIO17082.1"/>
    <property type="molecule type" value="Genomic_DNA"/>
</dbReference>
<name>A0A1N6HBC1_9BURK</name>
<dbReference type="Proteomes" id="UP000184693">
    <property type="component" value="Unassembled WGS sequence"/>
</dbReference>
<dbReference type="InterPro" id="IPR017853">
    <property type="entry name" value="GH"/>
</dbReference>
<dbReference type="SUPFAM" id="SSF88713">
    <property type="entry name" value="Glycoside hydrolase/deacetylase"/>
    <property type="match status" value="1"/>
</dbReference>
<accession>A0A1N6HBC1</accession>
<dbReference type="SUPFAM" id="SSF51445">
    <property type="entry name" value="(Trans)glycosidases"/>
    <property type="match status" value="1"/>
</dbReference>
<protein>
    <recommendedName>
        <fullName evidence="3">Sugar ABC transporter</fullName>
    </recommendedName>
</protein>
<dbReference type="InterPro" id="IPR011330">
    <property type="entry name" value="Glyco_hydro/deAcase_b/a-brl"/>
</dbReference>
<proteinExistence type="predicted"/>
<dbReference type="GO" id="GO:0005975">
    <property type="term" value="P:carbohydrate metabolic process"/>
    <property type="evidence" value="ECO:0007669"/>
    <property type="project" value="InterPro"/>
</dbReference>
<gene>
    <name evidence="1" type="ORF">SAMN05444168_3144</name>
</gene>
<dbReference type="InterPro" id="IPR016925">
    <property type="entry name" value="UCP029570"/>
</dbReference>
<reference evidence="1 2" key="1">
    <citation type="submission" date="2016-11" db="EMBL/GenBank/DDBJ databases">
        <authorList>
            <person name="Jaros S."/>
            <person name="Januszkiewicz K."/>
            <person name="Wedrychowicz H."/>
        </authorList>
    </citation>
    <scope>NUCLEOTIDE SEQUENCE [LARGE SCALE GENOMIC DNA]</scope>
    <source>
        <strain evidence="1 2">GAS86</strain>
    </source>
</reference>
<evidence type="ECO:0000313" key="2">
    <source>
        <dbReference type="Proteomes" id="UP000184693"/>
    </source>
</evidence>
<sequence length="951" mass="101750">MRTRIAPRFGAQVGAPGVVALIKRLQLSTLATRAVRCCAATLIVLATSLAPNQAAYAQAASPAHAGEALAGVSGHPAQPNLALFFGSNVPVDLLQAFDAVVVDPTRGFDPAAHPLAHTVWIARTHPSDPGVTPNAFAQSLAPLWQRGYRGFLLDTPAAIAAAEAIRAAHPDARLVVAGPDALQAAQTHAKALYAVIGDSLVRGLGNGGAQLLDVPDATRASRVAADRAFTQQTGVPVISLEYCPPADRVCARATAATVLATGVAPYVTDAAADVVGVGAIEVLPRKILVVQDPAAGLPLDETPGVRDLATPLNYLGYDVEYADANGQLPSDITPDRYAGVVAWFQGDDLRDSSAWRSWVEARMAAHVPVAFLGQFGFDAEQDDGAALDLLAVAGPFNDPLEIVSRDPMIGFEIDPKPGPRDLVGIQVGAASHSLLRVRSGNATLDEVAVTPWGGYAMNPYTIVSLNGIGQERWAIQPISFLTAALRLRQMPAPNVTTENGRRLFMTHVDGDGFASRVEFPGADYSGEALYEQVFSRYKIPMTLSVIEGEVGPKGLYPQISPRLEEIARKMFALPYVEIGTHTYSHPFEWEDIDATTGERIDRGGGDTAFSLNIPNYKFNIDREITGSIDYINTRLAPPGKKTVILQWPGNCEPPAIVVRKTYAAGVQNINGGDTVITKSANSWTNIAPIGVDKGPGAYQVYAPNQDENVYTNDWLGPFYGFTRVLETFDLTDKPLRFKPIDIYYHMYSGTKVASLRALDQIFSTVLKEPVLPVRITDYTHKVLDWHNFAVARAIAPAGAARSPDSNWIVRGDGEVRELRAPPGSVPDLRASAGVTGYDVGADGTYIHFADGAASFAITQADAAQTANAQLPYIAVANGYVRQFKRTARGMAFEFGGYYQPFVQLANAGTCSVEVAGRSVAVQRNGSSLRFDTSASADLQMNYQPVEVNCAR</sequence>